<dbReference type="PANTHER" id="PTHR23419:SF8">
    <property type="entry name" value="FI09726P"/>
    <property type="match status" value="1"/>
</dbReference>
<dbReference type="InterPro" id="IPR011322">
    <property type="entry name" value="N-reg_PII-like_a/b"/>
</dbReference>
<organism evidence="2 3">
    <name type="scientific">Allosediminivita pacifica</name>
    <dbReference type="NCBI Taxonomy" id="1267769"/>
    <lineage>
        <taxon>Bacteria</taxon>
        <taxon>Pseudomonadati</taxon>
        <taxon>Pseudomonadota</taxon>
        <taxon>Alphaproteobacteria</taxon>
        <taxon>Rhodobacterales</taxon>
        <taxon>Paracoccaceae</taxon>
        <taxon>Allosediminivita</taxon>
    </lineage>
</organism>
<evidence type="ECO:0000313" key="2">
    <source>
        <dbReference type="EMBL" id="PTX49744.1"/>
    </source>
</evidence>
<dbReference type="InterPro" id="IPR004323">
    <property type="entry name" value="Ion_tolerance_CutA"/>
</dbReference>
<dbReference type="OrthoDB" id="37622at2"/>
<dbReference type="AlphaFoldDB" id="A0A2T6B0Y7"/>
<dbReference type="EMBL" id="QBKN01000006">
    <property type="protein sequence ID" value="PTX49744.1"/>
    <property type="molecule type" value="Genomic_DNA"/>
</dbReference>
<dbReference type="InterPro" id="IPR015867">
    <property type="entry name" value="N-reg_PII/ATP_PRibTrfase_C"/>
</dbReference>
<evidence type="ECO:0000313" key="3">
    <source>
        <dbReference type="Proteomes" id="UP000244069"/>
    </source>
</evidence>
<dbReference type="Pfam" id="PF03091">
    <property type="entry name" value="CutA1"/>
    <property type="match status" value="1"/>
</dbReference>
<name>A0A2T6B0Y7_9RHOB</name>
<comment type="caution">
    <text evidence="2">The sequence shown here is derived from an EMBL/GenBank/DDBJ whole genome shotgun (WGS) entry which is preliminary data.</text>
</comment>
<dbReference type="PANTHER" id="PTHR23419">
    <property type="entry name" value="DIVALENT CATION TOLERANCE CUTA-RELATED"/>
    <property type="match status" value="1"/>
</dbReference>
<gene>
    <name evidence="2" type="ORF">C8N44_106122</name>
</gene>
<reference evidence="2 3" key="1">
    <citation type="submission" date="2018-04" db="EMBL/GenBank/DDBJ databases">
        <title>Genomic Encyclopedia of Archaeal and Bacterial Type Strains, Phase II (KMG-II): from individual species to whole genera.</title>
        <authorList>
            <person name="Goeker M."/>
        </authorList>
    </citation>
    <scope>NUCLEOTIDE SEQUENCE [LARGE SCALE GENOMIC DNA]</scope>
    <source>
        <strain evidence="2 3">DSM 29329</strain>
    </source>
</reference>
<comment type="similarity">
    <text evidence="1">Belongs to the CutA family.</text>
</comment>
<dbReference type="Proteomes" id="UP000244069">
    <property type="component" value="Unassembled WGS sequence"/>
</dbReference>
<dbReference type="GO" id="GO:0010038">
    <property type="term" value="P:response to metal ion"/>
    <property type="evidence" value="ECO:0007669"/>
    <property type="project" value="InterPro"/>
</dbReference>
<dbReference type="GO" id="GO:0005507">
    <property type="term" value="F:copper ion binding"/>
    <property type="evidence" value="ECO:0007669"/>
    <property type="project" value="TreeGrafter"/>
</dbReference>
<accession>A0A2T6B0Y7</accession>
<keyword evidence="3" id="KW-1185">Reference proteome</keyword>
<protein>
    <submittedName>
        <fullName evidence="2">Uncharacterized protein involved in tolerance to divalent cations</fullName>
    </submittedName>
</protein>
<proteinExistence type="inferred from homology"/>
<dbReference type="RefSeq" id="WP_107975360.1">
    <property type="nucleotide sequence ID" value="NZ_BMEZ01000006.1"/>
</dbReference>
<evidence type="ECO:0000256" key="1">
    <source>
        <dbReference type="ARBA" id="ARBA00010169"/>
    </source>
</evidence>
<dbReference type="Gene3D" id="3.30.70.120">
    <property type="match status" value="1"/>
</dbReference>
<sequence>MALSVFTTLADEETARRIARGAVEKKLAACVQMDRIESFYEWDGIQQDSEIRLMFKTSDEGYHRLADYILSEHPYDEPALWATQTVRGSTSFLDWIDANSAG</sequence>
<dbReference type="SUPFAM" id="SSF54913">
    <property type="entry name" value="GlnB-like"/>
    <property type="match status" value="1"/>
</dbReference>